<evidence type="ECO:0000313" key="1">
    <source>
        <dbReference type="EMBL" id="KAK7388656.1"/>
    </source>
</evidence>
<sequence>MNMKCDHDGGAGGQEEGSDIRLRDGQKVINSWGFRSFLISTLKILASCMVEVAKVQGKHKFLNAQRSEVRGQRSEKNMLLSV</sequence>
<name>A0AAN9S435_PSOTE</name>
<reference evidence="1 2" key="1">
    <citation type="submission" date="2024-01" db="EMBL/GenBank/DDBJ databases">
        <title>The genomes of 5 underutilized Papilionoideae crops provide insights into root nodulation and disease resistanc.</title>
        <authorList>
            <person name="Jiang F."/>
        </authorList>
    </citation>
    <scope>NUCLEOTIDE SEQUENCE [LARGE SCALE GENOMIC DNA]</scope>
    <source>
        <strain evidence="1">DUOXIRENSHENG_FW03</strain>
        <tissue evidence="1">Leaves</tissue>
    </source>
</reference>
<dbReference type="AlphaFoldDB" id="A0AAN9S435"/>
<organism evidence="1 2">
    <name type="scientific">Psophocarpus tetragonolobus</name>
    <name type="common">Winged bean</name>
    <name type="synonym">Dolichos tetragonolobus</name>
    <dbReference type="NCBI Taxonomy" id="3891"/>
    <lineage>
        <taxon>Eukaryota</taxon>
        <taxon>Viridiplantae</taxon>
        <taxon>Streptophyta</taxon>
        <taxon>Embryophyta</taxon>
        <taxon>Tracheophyta</taxon>
        <taxon>Spermatophyta</taxon>
        <taxon>Magnoliopsida</taxon>
        <taxon>eudicotyledons</taxon>
        <taxon>Gunneridae</taxon>
        <taxon>Pentapetalae</taxon>
        <taxon>rosids</taxon>
        <taxon>fabids</taxon>
        <taxon>Fabales</taxon>
        <taxon>Fabaceae</taxon>
        <taxon>Papilionoideae</taxon>
        <taxon>50 kb inversion clade</taxon>
        <taxon>NPAAA clade</taxon>
        <taxon>indigoferoid/millettioid clade</taxon>
        <taxon>Phaseoleae</taxon>
        <taxon>Psophocarpus</taxon>
    </lineage>
</organism>
<keyword evidence="2" id="KW-1185">Reference proteome</keyword>
<dbReference type="Proteomes" id="UP001386955">
    <property type="component" value="Unassembled WGS sequence"/>
</dbReference>
<gene>
    <name evidence="1" type="ORF">VNO78_23478</name>
</gene>
<dbReference type="EMBL" id="JAYMYS010000006">
    <property type="protein sequence ID" value="KAK7388656.1"/>
    <property type="molecule type" value="Genomic_DNA"/>
</dbReference>
<accession>A0AAN9S435</accession>
<protein>
    <submittedName>
        <fullName evidence="1">Uncharacterized protein</fullName>
    </submittedName>
</protein>
<evidence type="ECO:0000313" key="2">
    <source>
        <dbReference type="Proteomes" id="UP001386955"/>
    </source>
</evidence>
<proteinExistence type="predicted"/>
<comment type="caution">
    <text evidence="1">The sequence shown here is derived from an EMBL/GenBank/DDBJ whole genome shotgun (WGS) entry which is preliminary data.</text>
</comment>